<comment type="caution">
    <text evidence="3">The sequence shown here is derived from an EMBL/GenBank/DDBJ whole genome shotgun (WGS) entry which is preliminary data.</text>
</comment>
<dbReference type="SUPFAM" id="SSF53098">
    <property type="entry name" value="Ribonuclease H-like"/>
    <property type="match status" value="1"/>
</dbReference>
<dbReference type="EMBL" id="BNJK01000001">
    <property type="protein sequence ID" value="GHO97497.1"/>
    <property type="molecule type" value="Genomic_DNA"/>
</dbReference>
<dbReference type="InterPro" id="IPR025948">
    <property type="entry name" value="HTH-like_dom"/>
</dbReference>
<sequence>MKFQFIEDHRQEYAVKTMCRTLSVSECGYYAWRKRPKSEREQKNEELTQHIQQIFEHNRQIYGSPRIHVELNDLGVKCSRKHVARLMRAAGISAGQKRRRVRTTDSSHKNPVADNRLNREFNAFAPNTRWTGDITGIETGQGWLYLAIILDLYSRKVVGWSMSLHRDEELVEKALKMALIQRCPKSGLMHHTDRGSQYTSQAYQGLLASAGITCSMSRKGNCWDNAPTESFFGTLKREWTHRHHYQTQTQARQSIFDDIETFYNRKRRHSALGYLSPVAYEQLNRKELETTV</sequence>
<gene>
    <name evidence="3" type="ORF">KSF_015890</name>
    <name evidence="4" type="ORF">KSF_075450</name>
    <name evidence="5" type="ORF">KSF_101750</name>
</gene>
<feature type="domain" description="Integrase catalytic" evidence="2">
    <location>
        <begin position="122"/>
        <end position="285"/>
    </location>
</feature>
<dbReference type="Pfam" id="PF00665">
    <property type="entry name" value="rve"/>
    <property type="match status" value="1"/>
</dbReference>
<reference evidence="3" key="1">
    <citation type="submission" date="2020-10" db="EMBL/GenBank/DDBJ databases">
        <title>Taxonomic study of unclassified bacteria belonging to the class Ktedonobacteria.</title>
        <authorList>
            <person name="Yabe S."/>
            <person name="Wang C.M."/>
            <person name="Zheng Y."/>
            <person name="Sakai Y."/>
            <person name="Cavaletti L."/>
            <person name="Monciardini P."/>
            <person name="Donadio S."/>
        </authorList>
    </citation>
    <scope>NUCLEOTIDE SEQUENCE</scope>
    <source>
        <strain evidence="3">ID150040</strain>
    </source>
</reference>
<dbReference type="EMBL" id="BNJK01000001">
    <property type="protein sequence ID" value="GHO91541.1"/>
    <property type="molecule type" value="Genomic_DNA"/>
</dbReference>
<protein>
    <submittedName>
        <fullName evidence="3">Transposase</fullName>
    </submittedName>
</protein>
<dbReference type="Gene3D" id="3.30.420.10">
    <property type="entry name" value="Ribonuclease H-like superfamily/Ribonuclease H"/>
    <property type="match status" value="1"/>
</dbReference>
<dbReference type="PANTHER" id="PTHR46889">
    <property type="entry name" value="TRANSPOSASE INSF FOR INSERTION SEQUENCE IS3B-RELATED"/>
    <property type="match status" value="1"/>
</dbReference>
<dbReference type="Proteomes" id="UP000597444">
    <property type="component" value="Unassembled WGS sequence"/>
</dbReference>
<dbReference type="NCBIfam" id="NF033516">
    <property type="entry name" value="transpos_IS3"/>
    <property type="match status" value="1"/>
</dbReference>
<dbReference type="InterPro" id="IPR048020">
    <property type="entry name" value="Transpos_IS3"/>
</dbReference>
<keyword evidence="6" id="KW-1185">Reference proteome</keyword>
<dbReference type="InterPro" id="IPR012337">
    <property type="entry name" value="RNaseH-like_sf"/>
</dbReference>
<evidence type="ECO:0000313" key="3">
    <source>
        <dbReference type="EMBL" id="GHO91541.1"/>
    </source>
</evidence>
<proteinExistence type="predicted"/>
<dbReference type="GO" id="GO:0003676">
    <property type="term" value="F:nucleic acid binding"/>
    <property type="evidence" value="ECO:0007669"/>
    <property type="project" value="InterPro"/>
</dbReference>
<comment type="function">
    <text evidence="1">Involved in the transposition of the insertion sequence.</text>
</comment>
<accession>A0A8J3IC19</accession>
<dbReference type="AlphaFoldDB" id="A0A8J3IC19"/>
<evidence type="ECO:0000313" key="4">
    <source>
        <dbReference type="EMBL" id="GHO97497.1"/>
    </source>
</evidence>
<name>A0A8J3IC19_9CHLR</name>
<dbReference type="InterPro" id="IPR001584">
    <property type="entry name" value="Integrase_cat-core"/>
</dbReference>
<dbReference type="InterPro" id="IPR036397">
    <property type="entry name" value="RNaseH_sf"/>
</dbReference>
<dbReference type="InterPro" id="IPR050900">
    <property type="entry name" value="Transposase_IS3/IS150/IS904"/>
</dbReference>
<dbReference type="Pfam" id="PF13333">
    <property type="entry name" value="rve_2"/>
    <property type="match status" value="1"/>
</dbReference>
<dbReference type="GO" id="GO:0015074">
    <property type="term" value="P:DNA integration"/>
    <property type="evidence" value="ECO:0007669"/>
    <property type="project" value="InterPro"/>
</dbReference>
<dbReference type="RefSeq" id="WP_373324478.1">
    <property type="nucleotide sequence ID" value="NZ_BNJK01000001.1"/>
</dbReference>
<evidence type="ECO:0000259" key="2">
    <source>
        <dbReference type="PROSITE" id="PS50994"/>
    </source>
</evidence>
<dbReference type="PANTHER" id="PTHR46889:SF4">
    <property type="entry name" value="TRANSPOSASE INSO FOR INSERTION SEQUENCE ELEMENT IS911B-RELATED"/>
    <property type="match status" value="1"/>
</dbReference>
<evidence type="ECO:0000256" key="1">
    <source>
        <dbReference type="ARBA" id="ARBA00002286"/>
    </source>
</evidence>
<dbReference type="EMBL" id="BNJK01000002">
    <property type="protein sequence ID" value="GHP00128.1"/>
    <property type="molecule type" value="Genomic_DNA"/>
</dbReference>
<dbReference type="PROSITE" id="PS50994">
    <property type="entry name" value="INTEGRASE"/>
    <property type="match status" value="1"/>
</dbReference>
<evidence type="ECO:0000313" key="6">
    <source>
        <dbReference type="Proteomes" id="UP000597444"/>
    </source>
</evidence>
<evidence type="ECO:0000313" key="5">
    <source>
        <dbReference type="EMBL" id="GHP00128.1"/>
    </source>
</evidence>
<organism evidence="3 6">
    <name type="scientific">Reticulibacter mediterranei</name>
    <dbReference type="NCBI Taxonomy" id="2778369"/>
    <lineage>
        <taxon>Bacteria</taxon>
        <taxon>Bacillati</taxon>
        <taxon>Chloroflexota</taxon>
        <taxon>Ktedonobacteria</taxon>
        <taxon>Ktedonobacterales</taxon>
        <taxon>Reticulibacteraceae</taxon>
        <taxon>Reticulibacter</taxon>
    </lineage>
</organism>
<dbReference type="Pfam" id="PF13276">
    <property type="entry name" value="HTH_21"/>
    <property type="match status" value="1"/>
</dbReference>